<feature type="signal peptide" evidence="2">
    <location>
        <begin position="1"/>
        <end position="20"/>
    </location>
</feature>
<accession>A0ABR7QCF7</accession>
<dbReference type="Proteomes" id="UP000619238">
    <property type="component" value="Unassembled WGS sequence"/>
</dbReference>
<dbReference type="EMBL" id="JACGWS010000009">
    <property type="protein sequence ID" value="MBC8756083.1"/>
    <property type="molecule type" value="Genomic_DNA"/>
</dbReference>
<reference evidence="4 5" key="1">
    <citation type="submission" date="2020-07" db="EMBL/GenBank/DDBJ databases">
        <title>Description of Kordia aestuariivivens sp. nov., isolated from a tidal flat.</title>
        <authorList>
            <person name="Park S."/>
            <person name="Yoon J.-H."/>
        </authorList>
    </citation>
    <scope>NUCLEOTIDE SEQUENCE [LARGE SCALE GENOMIC DNA]</scope>
    <source>
        <strain evidence="4 5">YSTF-M3</strain>
    </source>
</reference>
<dbReference type="NCBIfam" id="TIGR04183">
    <property type="entry name" value="Por_Secre_tail"/>
    <property type="match status" value="1"/>
</dbReference>
<keyword evidence="1 2" id="KW-0732">Signal</keyword>
<evidence type="ECO:0000313" key="4">
    <source>
        <dbReference type="EMBL" id="MBC8756083.1"/>
    </source>
</evidence>
<feature type="chain" id="PRO_5047524118" evidence="2">
    <location>
        <begin position="21"/>
        <end position="339"/>
    </location>
</feature>
<feature type="domain" description="Secretion system C-terminal sorting" evidence="3">
    <location>
        <begin position="268"/>
        <end position="337"/>
    </location>
</feature>
<keyword evidence="5" id="KW-1185">Reference proteome</keyword>
<gene>
    <name evidence="4" type="ORF">H2O64_15505</name>
</gene>
<evidence type="ECO:0000313" key="5">
    <source>
        <dbReference type="Proteomes" id="UP000619238"/>
    </source>
</evidence>
<evidence type="ECO:0000256" key="1">
    <source>
        <dbReference type="ARBA" id="ARBA00022729"/>
    </source>
</evidence>
<protein>
    <submittedName>
        <fullName evidence="4">T9SS type A sorting domain-containing protein</fullName>
    </submittedName>
</protein>
<dbReference type="RefSeq" id="WP_187563122.1">
    <property type="nucleotide sequence ID" value="NZ_JACGWS010000009.1"/>
</dbReference>
<name>A0ABR7QCF7_9FLAO</name>
<organism evidence="4 5">
    <name type="scientific">Kordia aestuariivivens</name>
    <dbReference type="NCBI Taxonomy" id="2759037"/>
    <lineage>
        <taxon>Bacteria</taxon>
        <taxon>Pseudomonadati</taxon>
        <taxon>Bacteroidota</taxon>
        <taxon>Flavobacteriia</taxon>
        <taxon>Flavobacteriales</taxon>
        <taxon>Flavobacteriaceae</taxon>
        <taxon>Kordia</taxon>
    </lineage>
</organism>
<dbReference type="Pfam" id="PF18962">
    <property type="entry name" value="Por_Secre_tail"/>
    <property type="match status" value="1"/>
</dbReference>
<sequence>MKTKLLLLASLFSIASFSQTITKFGSDPNTDFTVVTPTIVPDQTPTGANVVWDFSGSIPAGNNIDSYAAPTAAQLTTYPGTTEVLSITSQGGTPTVSEFFLKEDGSGTSITGVSQGDIILNYSGTNAFIGLFPLNFGANNSGAVSGTFSYLGTSGTFTGTVTATVDAYGMLTMNDLLCGCGYTGNVTRLRIDQTLSFSIPPIFNNIGTLTQTTYYYYDNGADNLAYRYNNAHLISAFLGVDQTTETFERNTAITLSTNNTLAAANFQLYPNPAKDLITIQTNNSQEIKTVTIVDVQGRTVFTSSQHTGSISVANLQQGMYFMTLETETGQSATKKFIKQ</sequence>
<dbReference type="InterPro" id="IPR026444">
    <property type="entry name" value="Secre_tail"/>
</dbReference>
<proteinExistence type="predicted"/>
<comment type="caution">
    <text evidence="4">The sequence shown here is derived from an EMBL/GenBank/DDBJ whole genome shotgun (WGS) entry which is preliminary data.</text>
</comment>
<evidence type="ECO:0000259" key="3">
    <source>
        <dbReference type="Pfam" id="PF18962"/>
    </source>
</evidence>
<evidence type="ECO:0000256" key="2">
    <source>
        <dbReference type="SAM" id="SignalP"/>
    </source>
</evidence>